<comment type="cofactor">
    <cofactor evidence="14">
        <name>Mg(2+)</name>
        <dbReference type="ChEBI" id="CHEBI:18420"/>
    </cofactor>
    <text evidence="14">Binds 1 Mg(2+) ion per subunit. Can also utilize other divalent metal cations, such as Ca(2+), Mn(2+) and Co(2+).</text>
</comment>
<evidence type="ECO:0000256" key="17">
    <source>
        <dbReference type="SAM" id="MobiDB-lite"/>
    </source>
</evidence>
<comment type="similarity">
    <text evidence="1 16">Belongs to the transketolase family.</text>
</comment>
<feature type="binding site" evidence="13">
    <location>
        <position position="69"/>
    </location>
    <ligand>
        <name>thiamine diphosphate</name>
        <dbReference type="ChEBI" id="CHEBI:58937"/>
    </ligand>
</feature>
<evidence type="ECO:0000256" key="15">
    <source>
        <dbReference type="PIRSR" id="PIRSR605478-5"/>
    </source>
</evidence>
<evidence type="ECO:0000256" key="6">
    <source>
        <dbReference type="ARBA" id="ARBA00022837"/>
    </source>
</evidence>
<dbReference type="Gene3D" id="3.40.50.920">
    <property type="match status" value="1"/>
</dbReference>
<dbReference type="InterPro" id="IPR033247">
    <property type="entry name" value="Transketolase_fam"/>
</dbReference>
<keyword evidence="20" id="KW-1185">Reference proteome</keyword>
<dbReference type="Gene3D" id="3.40.50.970">
    <property type="match status" value="2"/>
</dbReference>
<evidence type="ECO:0000256" key="5">
    <source>
        <dbReference type="ARBA" id="ARBA00022723"/>
    </source>
</evidence>
<dbReference type="InterPro" id="IPR005475">
    <property type="entry name" value="Transketolase-like_Pyr-bd"/>
</dbReference>
<feature type="site" description="Important for catalytic activity" evidence="15">
    <location>
        <position position="263"/>
    </location>
</feature>
<dbReference type="InterPro" id="IPR005478">
    <property type="entry name" value="Transketolase_bac-like"/>
</dbReference>
<reference evidence="19 20" key="1">
    <citation type="submission" date="2018-06" db="EMBL/GenBank/DDBJ databases">
        <title>Genomic Encyclopedia of Type Strains, Phase IV (KMG-IV): sequencing the most valuable type-strain genomes for metagenomic binning, comparative biology and taxonomic classification.</title>
        <authorList>
            <person name="Goeker M."/>
        </authorList>
    </citation>
    <scope>NUCLEOTIDE SEQUENCE [LARGE SCALE GENOMIC DNA]</scope>
    <source>
        <strain evidence="19 20">DSM 24875</strain>
    </source>
</reference>
<dbReference type="InterPro" id="IPR009014">
    <property type="entry name" value="Transketo_C/PFOR_II"/>
</dbReference>
<dbReference type="Proteomes" id="UP000253529">
    <property type="component" value="Unassembled WGS sequence"/>
</dbReference>
<feature type="binding site" evidence="12">
    <location>
        <position position="470"/>
    </location>
    <ligand>
        <name>substrate</name>
    </ligand>
</feature>
<dbReference type="GO" id="GO:0005829">
    <property type="term" value="C:cytosol"/>
    <property type="evidence" value="ECO:0007669"/>
    <property type="project" value="TreeGrafter"/>
</dbReference>
<evidence type="ECO:0000256" key="10">
    <source>
        <dbReference type="NCBIfam" id="TIGR00232"/>
    </source>
</evidence>
<dbReference type="Pfam" id="PF22613">
    <property type="entry name" value="Transketolase_C_1"/>
    <property type="match status" value="1"/>
</dbReference>
<feature type="binding site" evidence="13">
    <location>
        <position position="188"/>
    </location>
    <ligand>
        <name>thiamine diphosphate</name>
        <dbReference type="ChEBI" id="CHEBI:58937"/>
    </ligand>
</feature>
<keyword evidence="8 13" id="KW-0786">Thiamine pyrophosphate</keyword>
<name>A0A366EMA0_9HYPH</name>
<feature type="binding site" evidence="12">
    <location>
        <position position="462"/>
    </location>
    <ligand>
        <name>substrate</name>
    </ligand>
</feature>
<dbReference type="PANTHER" id="PTHR43522:SF2">
    <property type="entry name" value="TRANSKETOLASE 1-RELATED"/>
    <property type="match status" value="1"/>
</dbReference>
<feature type="binding site" evidence="12">
    <location>
        <position position="521"/>
    </location>
    <ligand>
        <name>substrate</name>
    </ligand>
</feature>
<evidence type="ECO:0000313" key="19">
    <source>
        <dbReference type="EMBL" id="RBP03106.1"/>
    </source>
</evidence>
<evidence type="ECO:0000313" key="20">
    <source>
        <dbReference type="Proteomes" id="UP000253529"/>
    </source>
</evidence>
<comment type="caution">
    <text evidence="19">The sequence shown here is derived from an EMBL/GenBank/DDBJ whole genome shotgun (WGS) entry which is preliminary data.</text>
</comment>
<dbReference type="GO" id="GO:0004802">
    <property type="term" value="F:transketolase activity"/>
    <property type="evidence" value="ECO:0007669"/>
    <property type="project" value="UniProtKB-UniRule"/>
</dbReference>
<dbReference type="FunFam" id="3.40.50.970:FF:000004">
    <property type="entry name" value="Transketolase"/>
    <property type="match status" value="1"/>
</dbReference>
<feature type="binding site" evidence="14">
    <location>
        <position position="190"/>
    </location>
    <ligand>
        <name>Mg(2+)</name>
        <dbReference type="ChEBI" id="CHEBI:18420"/>
    </ligand>
</feature>
<comment type="cofactor">
    <cofactor evidence="16">
        <name>Mg(2+)</name>
        <dbReference type="ChEBI" id="CHEBI:18420"/>
    </cofactor>
    <cofactor evidence="16">
        <name>Ca(2+)</name>
        <dbReference type="ChEBI" id="CHEBI:29108"/>
    </cofactor>
    <cofactor evidence="16">
        <name>Mn(2+)</name>
        <dbReference type="ChEBI" id="CHEBI:29035"/>
    </cofactor>
    <cofactor evidence="16">
        <name>Co(2+)</name>
        <dbReference type="ChEBI" id="CHEBI:48828"/>
    </cofactor>
    <text evidence="16">Binds 1 Mg(2+) ion per subunit. Can also utilize other divalent metal cations, such as Ca(2+), Mn(2+) and Co(2+).</text>
</comment>
<dbReference type="RefSeq" id="WP_113893005.1">
    <property type="nucleotide sequence ID" value="NZ_QNRK01000046.1"/>
</dbReference>
<keyword evidence="5 14" id="KW-0479">Metal-binding</keyword>
<evidence type="ECO:0000256" key="9">
    <source>
        <dbReference type="ARBA" id="ARBA00049473"/>
    </source>
</evidence>
<dbReference type="NCBIfam" id="TIGR00232">
    <property type="entry name" value="tktlase_bact"/>
    <property type="match status" value="1"/>
</dbReference>
<dbReference type="PROSITE" id="PS00801">
    <property type="entry name" value="TRANSKETOLASE_1"/>
    <property type="match status" value="1"/>
</dbReference>
<feature type="binding site" evidence="13">
    <location>
        <begin position="121"/>
        <end position="123"/>
    </location>
    <ligand>
        <name>thiamine diphosphate</name>
        <dbReference type="ChEBI" id="CHEBI:58937"/>
    </ligand>
</feature>
<feature type="domain" description="Transketolase-like pyrimidine-binding" evidence="18">
    <location>
        <begin position="355"/>
        <end position="526"/>
    </location>
</feature>
<feature type="binding site" evidence="12">
    <location>
        <position position="358"/>
    </location>
    <ligand>
        <name>substrate</name>
    </ligand>
</feature>
<evidence type="ECO:0000256" key="14">
    <source>
        <dbReference type="PIRSR" id="PIRSR605478-4"/>
    </source>
</evidence>
<feature type="region of interest" description="Disordered" evidence="17">
    <location>
        <begin position="103"/>
        <end position="122"/>
    </location>
</feature>
<feature type="site" description="Important for catalytic activity" evidence="15">
    <location>
        <position position="29"/>
    </location>
</feature>
<dbReference type="InterPro" id="IPR055152">
    <property type="entry name" value="Transketolase-like_C_2"/>
</dbReference>
<dbReference type="SMART" id="SM00861">
    <property type="entry name" value="Transket_pyr"/>
    <property type="match status" value="1"/>
</dbReference>
<keyword evidence="6 16" id="KW-0106">Calcium</keyword>
<keyword evidence="4 16" id="KW-0808">Transferase</keyword>
<dbReference type="SUPFAM" id="SSF52518">
    <property type="entry name" value="Thiamin diphosphate-binding fold (THDP-binding)"/>
    <property type="match status" value="2"/>
</dbReference>
<evidence type="ECO:0000256" key="13">
    <source>
        <dbReference type="PIRSR" id="PIRSR605478-3"/>
    </source>
</evidence>
<feature type="binding site" evidence="12">
    <location>
        <position position="29"/>
    </location>
    <ligand>
        <name>substrate</name>
    </ligand>
</feature>
<dbReference type="InterPro" id="IPR049557">
    <property type="entry name" value="Transketolase_CS"/>
</dbReference>
<evidence type="ECO:0000256" key="8">
    <source>
        <dbReference type="ARBA" id="ARBA00023052"/>
    </source>
</evidence>
<sequence length="664" mass="70449">MATSPTHDSLANAIRFLAVDAVEKANSGHPGLPMGAADLATVLFRDVLKFDAADPHWPDRDRFVLSAGHGSMLLYALLYLTGTGGADGLTLDDLKAFRQVGSRTPGHPEYGHTPGVETTTGPLGQGIATAVGMALAERMLAAHFPSVVDHRTYVLASDGDLMEGLSHEAIAIAGHYRLSRLIVFWDNNDVSIDGKVSVLNDNVDQVARFQAAGWNASHVDGRDAAAILSAVRAAQASDRPTLIACRTTIGFGLPTREGTSKAHGEAAGAAEIEGARKNLNWPYPPFEIPADVLSAWREVGARGAPDHEAWRKRLAELDPARRAEFERRVGGELPAGLDGVIDAYKRELADKAPTIATRKAGEAALAVIAPAVPELVTGSADLTPSNNTKVAATKEITPDDFSGRYIHWGIREHGMAAACNGMAVHGGFIPSGASFLCFTDYARPALRLAALMKIRVVHVFTHDSIGLGEDGPTHQPVEQIASLRAMPNMYLWRPADSVETVECWQAALERAHSPSILALTRQNLPALRKTHVAENLCARGAYEIAPAEGEAAVSIFASGSEVSLAIAAQQILKGKGVAARVVSVPCMDAFFDQPEDYRRSVIGGARVKVGVEAAVRFGWDAIIGDGPFVGMSGFGESGPYKAVYEFFGITPEAVAEAAEARLGA</sequence>
<evidence type="ECO:0000256" key="16">
    <source>
        <dbReference type="RuleBase" id="RU004996"/>
    </source>
</evidence>
<accession>A0A366EMA0</accession>
<dbReference type="GO" id="GO:0046872">
    <property type="term" value="F:metal ion binding"/>
    <property type="evidence" value="ECO:0007669"/>
    <property type="project" value="UniProtKB-KW"/>
</dbReference>
<dbReference type="AlphaFoldDB" id="A0A366EMA0"/>
<feature type="binding site" evidence="13">
    <location>
        <position position="159"/>
    </location>
    <ligand>
        <name>thiamine diphosphate</name>
        <dbReference type="ChEBI" id="CHEBI:58937"/>
    </ligand>
</feature>
<feature type="binding site" evidence="13">
    <location>
        <position position="438"/>
    </location>
    <ligand>
        <name>thiamine diphosphate</name>
        <dbReference type="ChEBI" id="CHEBI:58937"/>
    </ligand>
</feature>
<dbReference type="OrthoDB" id="8732661at2"/>
<evidence type="ECO:0000259" key="18">
    <source>
        <dbReference type="SMART" id="SM00861"/>
    </source>
</evidence>
<dbReference type="Pfam" id="PF00456">
    <property type="entry name" value="Transketolase_N"/>
    <property type="match status" value="1"/>
</dbReference>
<dbReference type="Pfam" id="PF02779">
    <property type="entry name" value="Transket_pyr"/>
    <property type="match status" value="1"/>
</dbReference>
<dbReference type="InterPro" id="IPR029061">
    <property type="entry name" value="THDP-binding"/>
</dbReference>
<protein>
    <recommendedName>
        <fullName evidence="3 10">Transketolase</fullName>
        <ecNumber evidence="3 10">2.2.1.1</ecNumber>
    </recommendedName>
</protein>
<dbReference type="PANTHER" id="PTHR43522">
    <property type="entry name" value="TRANSKETOLASE"/>
    <property type="match status" value="1"/>
</dbReference>
<evidence type="ECO:0000256" key="4">
    <source>
        <dbReference type="ARBA" id="ARBA00022679"/>
    </source>
</evidence>
<evidence type="ECO:0000256" key="1">
    <source>
        <dbReference type="ARBA" id="ARBA00007131"/>
    </source>
</evidence>
<evidence type="ECO:0000256" key="11">
    <source>
        <dbReference type="PIRSR" id="PIRSR605478-1"/>
    </source>
</evidence>
<feature type="binding site" evidence="12">
    <location>
        <position position="474"/>
    </location>
    <ligand>
        <name>substrate</name>
    </ligand>
</feature>
<dbReference type="CDD" id="cd02012">
    <property type="entry name" value="TPP_TK"/>
    <property type="match status" value="1"/>
</dbReference>
<feature type="active site" description="Proton donor" evidence="11">
    <location>
        <position position="412"/>
    </location>
</feature>
<dbReference type="GO" id="GO:0006098">
    <property type="term" value="P:pentose-phosphate shunt"/>
    <property type="evidence" value="ECO:0007669"/>
    <property type="project" value="TreeGrafter"/>
</dbReference>
<gene>
    <name evidence="19" type="ORF">DFR50_14630</name>
</gene>
<feature type="binding site" evidence="14">
    <location>
        <position position="188"/>
    </location>
    <ligand>
        <name>Mg(2+)</name>
        <dbReference type="ChEBI" id="CHEBI:18420"/>
    </ligand>
</feature>
<dbReference type="EMBL" id="QNRK01000046">
    <property type="protein sequence ID" value="RBP03106.1"/>
    <property type="molecule type" value="Genomic_DNA"/>
</dbReference>
<organism evidence="19 20">
    <name type="scientific">Roseiarcus fermentans</name>
    <dbReference type="NCBI Taxonomy" id="1473586"/>
    <lineage>
        <taxon>Bacteria</taxon>
        <taxon>Pseudomonadati</taxon>
        <taxon>Pseudomonadota</taxon>
        <taxon>Alphaproteobacteria</taxon>
        <taxon>Hyphomicrobiales</taxon>
        <taxon>Roseiarcaceae</taxon>
        <taxon>Roseiarcus</taxon>
    </lineage>
</organism>
<comment type="cofactor">
    <cofactor evidence="13">
        <name>thiamine diphosphate</name>
        <dbReference type="ChEBI" id="CHEBI:58937"/>
    </cofactor>
    <text evidence="13">Binds 1 thiamine pyrophosphate per subunit. During the reaction, the substrate forms a covalent intermediate with the cofactor.</text>
</comment>
<keyword evidence="7 14" id="KW-0460">Magnesium</keyword>
<proteinExistence type="inferred from homology"/>
<dbReference type="EC" id="2.2.1.1" evidence="3 10"/>
<feature type="binding site" evidence="13">
    <location>
        <position position="263"/>
    </location>
    <ligand>
        <name>thiamine diphosphate</name>
        <dbReference type="ChEBI" id="CHEBI:58937"/>
    </ligand>
</feature>
<evidence type="ECO:0000256" key="2">
    <source>
        <dbReference type="ARBA" id="ARBA00011738"/>
    </source>
</evidence>
<feature type="binding site" evidence="12">
    <location>
        <position position="385"/>
    </location>
    <ligand>
        <name>substrate</name>
    </ligand>
</feature>
<dbReference type="SUPFAM" id="SSF52922">
    <property type="entry name" value="TK C-terminal domain-like"/>
    <property type="match status" value="1"/>
</dbReference>
<feature type="binding site" evidence="12">
    <location>
        <position position="263"/>
    </location>
    <ligand>
        <name>substrate</name>
    </ligand>
</feature>
<dbReference type="InterPro" id="IPR005474">
    <property type="entry name" value="Transketolase_N"/>
</dbReference>
<comment type="function">
    <text evidence="16">Catalyzes the transfer of a two-carbon ketol group from a ketose donor to an aldose acceptor, via a covalent intermediate with the cofactor thiamine pyrophosphate.</text>
</comment>
<dbReference type="FunFam" id="3.40.50.970:FF:000003">
    <property type="entry name" value="Transketolase"/>
    <property type="match status" value="1"/>
</dbReference>
<evidence type="ECO:0000256" key="12">
    <source>
        <dbReference type="PIRSR" id="PIRSR605478-2"/>
    </source>
</evidence>
<comment type="subunit">
    <text evidence="2 16">Homodimer.</text>
</comment>
<dbReference type="InterPro" id="IPR020826">
    <property type="entry name" value="Transketolase_BS"/>
</dbReference>
<dbReference type="PROSITE" id="PS00802">
    <property type="entry name" value="TRANSKETOLASE_2"/>
    <property type="match status" value="1"/>
</dbReference>
<evidence type="ECO:0000256" key="7">
    <source>
        <dbReference type="ARBA" id="ARBA00022842"/>
    </source>
</evidence>
<comment type="catalytic activity">
    <reaction evidence="9 16">
        <text>D-sedoheptulose 7-phosphate + D-glyceraldehyde 3-phosphate = aldehydo-D-ribose 5-phosphate + D-xylulose 5-phosphate</text>
        <dbReference type="Rhea" id="RHEA:10508"/>
        <dbReference type="ChEBI" id="CHEBI:57483"/>
        <dbReference type="ChEBI" id="CHEBI:57737"/>
        <dbReference type="ChEBI" id="CHEBI:58273"/>
        <dbReference type="ChEBI" id="CHEBI:59776"/>
        <dbReference type="EC" id="2.2.1.1"/>
    </reaction>
</comment>
<dbReference type="CDD" id="cd07033">
    <property type="entry name" value="TPP_PYR_DXS_TK_like"/>
    <property type="match status" value="1"/>
</dbReference>
<feature type="binding site" evidence="14">
    <location>
        <position position="158"/>
    </location>
    <ligand>
        <name>Mg(2+)</name>
        <dbReference type="ChEBI" id="CHEBI:18420"/>
    </ligand>
</feature>
<evidence type="ECO:0000256" key="3">
    <source>
        <dbReference type="ARBA" id="ARBA00013152"/>
    </source>
</evidence>